<gene>
    <name evidence="2" type="ORF">MRATA1EN1_LOCUS24973</name>
</gene>
<feature type="compositionally biased region" description="Polar residues" evidence="1">
    <location>
        <begin position="96"/>
        <end position="106"/>
    </location>
</feature>
<feature type="region of interest" description="Disordered" evidence="1">
    <location>
        <begin position="52"/>
        <end position="106"/>
    </location>
</feature>
<evidence type="ECO:0000256" key="1">
    <source>
        <dbReference type="SAM" id="MobiDB-lite"/>
    </source>
</evidence>
<protein>
    <recommendedName>
        <fullName evidence="4">Secreted protein</fullName>
    </recommendedName>
</protein>
<accession>A0ABN8ZV11</accession>
<keyword evidence="3" id="KW-1185">Reference proteome</keyword>
<dbReference type="Proteomes" id="UP001176941">
    <property type="component" value="Chromosome 5"/>
</dbReference>
<dbReference type="EMBL" id="OX459941">
    <property type="protein sequence ID" value="CAI9176011.1"/>
    <property type="molecule type" value="Genomic_DNA"/>
</dbReference>
<proteinExistence type="predicted"/>
<evidence type="ECO:0000313" key="2">
    <source>
        <dbReference type="EMBL" id="CAI9176011.1"/>
    </source>
</evidence>
<reference evidence="2" key="1">
    <citation type="submission" date="2023-04" db="EMBL/GenBank/DDBJ databases">
        <authorList>
            <consortium name="ELIXIR-Norway"/>
        </authorList>
    </citation>
    <scope>NUCLEOTIDE SEQUENCE [LARGE SCALE GENOMIC DNA]</scope>
</reference>
<organism evidence="2 3">
    <name type="scientific">Rangifer tarandus platyrhynchus</name>
    <name type="common">Svalbard reindeer</name>
    <dbReference type="NCBI Taxonomy" id="3082113"/>
    <lineage>
        <taxon>Eukaryota</taxon>
        <taxon>Metazoa</taxon>
        <taxon>Chordata</taxon>
        <taxon>Craniata</taxon>
        <taxon>Vertebrata</taxon>
        <taxon>Euteleostomi</taxon>
        <taxon>Mammalia</taxon>
        <taxon>Eutheria</taxon>
        <taxon>Laurasiatheria</taxon>
        <taxon>Artiodactyla</taxon>
        <taxon>Ruminantia</taxon>
        <taxon>Pecora</taxon>
        <taxon>Cervidae</taxon>
        <taxon>Odocoileinae</taxon>
        <taxon>Rangifer</taxon>
    </lineage>
</organism>
<sequence>MVVVVAAATAAEALVTWTQRGTRGEAGRSAVHSRLFFALAWLRRPQARARSLRLPRGDLPGADNQTLRRTPRRVRSAPARGPCNLSTGRPQVLHLSASQNPYSNPV</sequence>
<evidence type="ECO:0000313" key="3">
    <source>
        <dbReference type="Proteomes" id="UP001176941"/>
    </source>
</evidence>
<evidence type="ECO:0008006" key="4">
    <source>
        <dbReference type="Google" id="ProtNLM"/>
    </source>
</evidence>
<name>A0ABN8ZV11_RANTA</name>